<proteinExistence type="predicted"/>
<dbReference type="RefSeq" id="WP_073242086.1">
    <property type="nucleotide sequence ID" value="NZ_BJNP01000013.1"/>
</dbReference>
<keyword evidence="2" id="KW-0732">Signal</keyword>
<feature type="compositionally biased region" description="Low complexity" evidence="1">
    <location>
        <begin position="31"/>
        <end position="54"/>
    </location>
</feature>
<comment type="caution">
    <text evidence="3">The sequence shown here is derived from an EMBL/GenBank/DDBJ whole genome shotgun (WGS) entry which is preliminary data.</text>
</comment>
<dbReference type="AlphaFoldDB" id="A0A4Y4AXT5"/>
<evidence type="ECO:0000313" key="4">
    <source>
        <dbReference type="Proteomes" id="UP000316775"/>
    </source>
</evidence>
<evidence type="ECO:0008006" key="5">
    <source>
        <dbReference type="Google" id="ProtNLM"/>
    </source>
</evidence>
<sequence>MKKLILSAAIVLGSLTTMSAQETPAQDQNSAPTEQTTPATDQAAPATEQATQTTGVYNEVKSEEVPAAVTESLKKAYPDAELTKAYVNDKKEYKLEVKLGDKEGALYADETGKWIQK</sequence>
<organism evidence="3 4">
    <name type="scientific">Flavobacterium flevense</name>
    <dbReference type="NCBI Taxonomy" id="983"/>
    <lineage>
        <taxon>Bacteria</taxon>
        <taxon>Pseudomonadati</taxon>
        <taxon>Bacteroidota</taxon>
        <taxon>Flavobacteriia</taxon>
        <taxon>Flavobacteriales</taxon>
        <taxon>Flavobacteriaceae</taxon>
        <taxon>Flavobacterium</taxon>
    </lineage>
</organism>
<accession>A0A4Y4AXT5</accession>
<gene>
    <name evidence="3" type="ORF">FFL01_14810</name>
</gene>
<protein>
    <recommendedName>
        <fullName evidence="5">Beta-lactamase-inhibitor-like PepSY-like domain-containing protein</fullName>
    </recommendedName>
</protein>
<feature type="signal peptide" evidence="2">
    <location>
        <begin position="1"/>
        <end position="19"/>
    </location>
</feature>
<feature type="chain" id="PRO_5022834988" description="Beta-lactamase-inhibitor-like PepSY-like domain-containing protein" evidence="2">
    <location>
        <begin position="20"/>
        <end position="117"/>
    </location>
</feature>
<name>A0A4Y4AXT5_9FLAO</name>
<dbReference type="Proteomes" id="UP000316775">
    <property type="component" value="Unassembled WGS sequence"/>
</dbReference>
<evidence type="ECO:0000256" key="1">
    <source>
        <dbReference type="SAM" id="MobiDB-lite"/>
    </source>
</evidence>
<dbReference type="OrthoDB" id="1099258at2"/>
<dbReference type="STRING" id="983.SAMN05443543_10294"/>
<keyword evidence="4" id="KW-1185">Reference proteome</keyword>
<feature type="compositionally biased region" description="Polar residues" evidence="1">
    <location>
        <begin position="16"/>
        <end position="30"/>
    </location>
</feature>
<reference evidence="3 4" key="1">
    <citation type="submission" date="2019-06" db="EMBL/GenBank/DDBJ databases">
        <title>Whole genome shotgun sequence of Flavobacterium flevense NBRC 14960.</title>
        <authorList>
            <person name="Hosoyama A."/>
            <person name="Uohara A."/>
            <person name="Ohji S."/>
            <person name="Ichikawa N."/>
        </authorList>
    </citation>
    <scope>NUCLEOTIDE SEQUENCE [LARGE SCALE GENOMIC DNA]</scope>
    <source>
        <strain evidence="3 4">NBRC 14960</strain>
    </source>
</reference>
<dbReference type="EMBL" id="BJNP01000013">
    <property type="protein sequence ID" value="GEC71942.1"/>
    <property type="molecule type" value="Genomic_DNA"/>
</dbReference>
<evidence type="ECO:0000313" key="3">
    <source>
        <dbReference type="EMBL" id="GEC71942.1"/>
    </source>
</evidence>
<feature type="region of interest" description="Disordered" evidence="1">
    <location>
        <begin position="16"/>
        <end position="55"/>
    </location>
</feature>
<dbReference type="SUPFAM" id="SSF160574">
    <property type="entry name" value="BT0923-like"/>
    <property type="match status" value="1"/>
</dbReference>
<evidence type="ECO:0000256" key="2">
    <source>
        <dbReference type="SAM" id="SignalP"/>
    </source>
</evidence>